<protein>
    <recommendedName>
        <fullName evidence="2">NADPH-dependent FMN reductase-like domain-containing protein</fullName>
    </recommendedName>
</protein>
<dbReference type="PANTHER" id="PTHR43741:SF4">
    <property type="entry name" value="FMN-DEPENDENT NADH:QUINONE OXIDOREDUCTASE"/>
    <property type="match status" value="1"/>
</dbReference>
<dbReference type="SUPFAM" id="SSF52218">
    <property type="entry name" value="Flavoproteins"/>
    <property type="match status" value="1"/>
</dbReference>
<evidence type="ECO:0000313" key="3">
    <source>
        <dbReference type="EMBL" id="AAU38766.1"/>
    </source>
</evidence>
<dbReference type="eggNOG" id="COG0655">
    <property type="taxonomic scope" value="Bacteria"/>
</dbReference>
<dbReference type="AlphaFoldDB" id="Q65QJ4"/>
<feature type="domain" description="NADPH-dependent FMN reductase-like" evidence="2">
    <location>
        <begin position="3"/>
        <end position="154"/>
    </location>
</feature>
<accession>Q65QJ4</accession>
<dbReference type="GO" id="GO:0016491">
    <property type="term" value="F:oxidoreductase activity"/>
    <property type="evidence" value="ECO:0007669"/>
    <property type="project" value="InterPro"/>
</dbReference>
<dbReference type="PANTHER" id="PTHR43741">
    <property type="entry name" value="FMN-DEPENDENT NADH-AZOREDUCTASE 1"/>
    <property type="match status" value="1"/>
</dbReference>
<dbReference type="InterPro" id="IPR005025">
    <property type="entry name" value="FMN_Rdtase-like_dom"/>
</dbReference>
<dbReference type="EMBL" id="AE016827">
    <property type="protein sequence ID" value="AAU38766.1"/>
    <property type="molecule type" value="Genomic_DNA"/>
</dbReference>
<dbReference type="InterPro" id="IPR050104">
    <property type="entry name" value="FMN-dep_NADH:Q_OxRdtase_AzoR1"/>
</dbReference>
<evidence type="ECO:0000313" key="4">
    <source>
        <dbReference type="Proteomes" id="UP000000607"/>
    </source>
</evidence>
<reference evidence="3 4" key="1">
    <citation type="journal article" date="2004" name="Nat. Biotechnol.">
        <title>The genome sequence of the capnophilic rumen bacterium Mannheimia succiniciproducens.</title>
        <authorList>
            <person name="Hong S.H."/>
            <person name="Kim J.S."/>
            <person name="Lee S.Y."/>
            <person name="In Y.H."/>
            <person name="Choi S.S."/>
            <person name="Rih J.-K."/>
            <person name="Kim C.H."/>
            <person name="Jeong H."/>
            <person name="Hur C.G."/>
            <person name="Kim J.J."/>
        </authorList>
    </citation>
    <scope>NUCLEOTIDE SEQUENCE [LARGE SCALE GENOMIC DNA]</scope>
    <source>
        <strain evidence="4">KCTC 0769BP / MBEL55E</strain>
    </source>
</reference>
<dbReference type="Proteomes" id="UP000000607">
    <property type="component" value="Chromosome"/>
</dbReference>
<dbReference type="InterPro" id="IPR029039">
    <property type="entry name" value="Flavoprotein-like_sf"/>
</dbReference>
<dbReference type="Pfam" id="PF03358">
    <property type="entry name" value="FMN_red"/>
    <property type="match status" value="1"/>
</dbReference>
<proteinExistence type="predicted"/>
<dbReference type="STRING" id="221988.MS2159"/>
<dbReference type="KEGG" id="msu:MS2159"/>
<organism evidence="3 4">
    <name type="scientific">Mannheimia succiniciproducens (strain KCTC 0769BP / MBEL55E)</name>
    <dbReference type="NCBI Taxonomy" id="221988"/>
    <lineage>
        <taxon>Bacteria</taxon>
        <taxon>Pseudomonadati</taxon>
        <taxon>Pseudomonadota</taxon>
        <taxon>Gammaproteobacteria</taxon>
        <taxon>Pasteurellales</taxon>
        <taxon>Pasteurellaceae</taxon>
        <taxon>Basfia</taxon>
    </lineage>
</organism>
<sequence>MKKILVLTGSPHPNGASSRLADEFVKGAKEAGNDVFRFDAGLQPLGELHFLQLDASERTIADNDIVSREVLPKLIEADVVVFVSSLYYFGMNAQLKAVIDRFYSINHELKDDKQSAVIMAGYGEGDDLKPMKDHFNIIQKYMRWQNIGTIVAEDSWNAAKLAKHLQEAYALGKSISA</sequence>
<keyword evidence="4" id="KW-1185">Reference proteome</keyword>
<dbReference type="HOGENOM" id="CLU_050993_6_2_6"/>
<evidence type="ECO:0000259" key="2">
    <source>
        <dbReference type="Pfam" id="PF03358"/>
    </source>
</evidence>
<dbReference type="RefSeq" id="WP_011201311.1">
    <property type="nucleotide sequence ID" value="NC_006300.1"/>
</dbReference>
<keyword evidence="1" id="KW-0288">FMN</keyword>
<gene>
    <name evidence="3" type="ordered locus">MS2159</name>
</gene>
<evidence type="ECO:0000256" key="1">
    <source>
        <dbReference type="ARBA" id="ARBA00022643"/>
    </source>
</evidence>
<dbReference type="OrthoDB" id="9812295at2"/>
<name>Q65QJ4_MANSM</name>
<dbReference type="Gene3D" id="3.40.50.360">
    <property type="match status" value="1"/>
</dbReference>
<keyword evidence="1" id="KW-0285">Flavoprotein</keyword>